<sequence>MAKGRGWSTPPSAFAGVVEDALTQRSRAIAMAMLGEIVLRSPVGNPDLWKSPPPPGYSGGRFRGSHIVSIGAPVYTQTTKIDKVGSETIAEGQRQLSGLEPFTVIYIQTNLPYAEKLEDGHSTQAPGGVYAVSFNGVSQAYS</sequence>
<dbReference type="AlphaFoldDB" id="A0A1X1A397"/>
<dbReference type="OrthoDB" id="6650149at2"/>
<comment type="caution">
    <text evidence="1">The sequence shown here is derived from an EMBL/GenBank/DDBJ whole genome shotgun (WGS) entry which is preliminary data.</text>
</comment>
<dbReference type="RefSeq" id="WP_061203083.1">
    <property type="nucleotide sequence ID" value="NZ_LNNI01000023.1"/>
</dbReference>
<protein>
    <recommendedName>
        <fullName evidence="3">HK97 gp10 family phage protein</fullName>
    </recommendedName>
</protein>
<evidence type="ECO:0008006" key="3">
    <source>
        <dbReference type="Google" id="ProtNLM"/>
    </source>
</evidence>
<proteinExistence type="predicted"/>
<dbReference type="Proteomes" id="UP000193675">
    <property type="component" value="Unassembled WGS sequence"/>
</dbReference>
<evidence type="ECO:0000313" key="1">
    <source>
        <dbReference type="EMBL" id="ORL66629.1"/>
    </source>
</evidence>
<name>A0A1X1A397_PSEPU</name>
<evidence type="ECO:0000313" key="2">
    <source>
        <dbReference type="Proteomes" id="UP000193675"/>
    </source>
</evidence>
<reference evidence="1 2" key="1">
    <citation type="submission" date="2017-04" db="EMBL/GenBank/DDBJ databases">
        <title>Presence of VIM-2 positive Pseudomonas species in chickens and their surrounding environment.</title>
        <authorList>
            <person name="Zhang R."/>
        </authorList>
    </citation>
    <scope>NUCLEOTIDE SEQUENCE [LARGE SCALE GENOMIC DNA]</scope>
    <source>
        <strain evidence="1 2">DZ-C18</strain>
    </source>
</reference>
<organism evidence="1 2">
    <name type="scientific">Pseudomonas putida</name>
    <name type="common">Arthrobacter siderocapsulatus</name>
    <dbReference type="NCBI Taxonomy" id="303"/>
    <lineage>
        <taxon>Bacteria</taxon>
        <taxon>Pseudomonadati</taxon>
        <taxon>Pseudomonadota</taxon>
        <taxon>Gammaproteobacteria</taxon>
        <taxon>Pseudomonadales</taxon>
        <taxon>Pseudomonadaceae</taxon>
        <taxon>Pseudomonas</taxon>
    </lineage>
</organism>
<gene>
    <name evidence="1" type="ORF">B7H17_04945</name>
</gene>
<dbReference type="GeneID" id="93543658"/>
<dbReference type="EMBL" id="NBWC01000006">
    <property type="protein sequence ID" value="ORL66629.1"/>
    <property type="molecule type" value="Genomic_DNA"/>
</dbReference>
<accession>A0A1X1A397</accession>